<gene>
    <name evidence="2" type="ORF">THAOC_27105</name>
</gene>
<reference evidence="2 3" key="1">
    <citation type="journal article" date="2012" name="Genome Biol.">
        <title>Genome and low-iron response of an oceanic diatom adapted to chronic iron limitation.</title>
        <authorList>
            <person name="Lommer M."/>
            <person name="Specht M."/>
            <person name="Roy A.S."/>
            <person name="Kraemer L."/>
            <person name="Andreson R."/>
            <person name="Gutowska M.A."/>
            <person name="Wolf J."/>
            <person name="Bergner S.V."/>
            <person name="Schilhabel M.B."/>
            <person name="Klostermeier U.C."/>
            <person name="Beiko R.G."/>
            <person name="Rosenstiel P."/>
            <person name="Hippler M."/>
            <person name="Laroche J."/>
        </authorList>
    </citation>
    <scope>NUCLEOTIDE SEQUENCE [LARGE SCALE GENOMIC DNA]</scope>
    <source>
        <strain evidence="2 3">CCMP1005</strain>
    </source>
</reference>
<evidence type="ECO:0000256" key="1">
    <source>
        <dbReference type="SAM" id="MobiDB-lite"/>
    </source>
</evidence>
<feature type="region of interest" description="Disordered" evidence="1">
    <location>
        <begin position="31"/>
        <end position="58"/>
    </location>
</feature>
<keyword evidence="3" id="KW-1185">Reference proteome</keyword>
<sequence>MGGQPVGWELVDGGHYSAGYRVIDAWPRGEMEPADEVAEPSQGDVAAEPRRQRVSSGPSYEDVLGAVDEIYHDIEDPGLATVGDVKRHVAKRFGWEKCSEFMSKLIKHRLTDLVNGNGDPDEVTTPKERKTDTCTKDEPPRPMSP</sequence>
<comment type="caution">
    <text evidence="2">The sequence shown here is derived from an EMBL/GenBank/DDBJ whole genome shotgun (WGS) entry which is preliminary data.</text>
</comment>
<dbReference type="Proteomes" id="UP000266841">
    <property type="component" value="Unassembled WGS sequence"/>
</dbReference>
<evidence type="ECO:0000313" key="2">
    <source>
        <dbReference type="EMBL" id="EJK53463.1"/>
    </source>
</evidence>
<evidence type="ECO:0000313" key="3">
    <source>
        <dbReference type="Proteomes" id="UP000266841"/>
    </source>
</evidence>
<feature type="compositionally biased region" description="Basic and acidic residues" evidence="1">
    <location>
        <begin position="124"/>
        <end position="145"/>
    </location>
</feature>
<proteinExistence type="predicted"/>
<protein>
    <submittedName>
        <fullName evidence="2">Uncharacterized protein</fullName>
    </submittedName>
</protein>
<dbReference type="AlphaFoldDB" id="K0RIB7"/>
<feature type="non-terminal residue" evidence="2">
    <location>
        <position position="145"/>
    </location>
</feature>
<accession>K0RIB7</accession>
<name>K0RIB7_THAOC</name>
<organism evidence="2 3">
    <name type="scientific">Thalassiosira oceanica</name>
    <name type="common">Marine diatom</name>
    <dbReference type="NCBI Taxonomy" id="159749"/>
    <lineage>
        <taxon>Eukaryota</taxon>
        <taxon>Sar</taxon>
        <taxon>Stramenopiles</taxon>
        <taxon>Ochrophyta</taxon>
        <taxon>Bacillariophyta</taxon>
        <taxon>Coscinodiscophyceae</taxon>
        <taxon>Thalassiosirophycidae</taxon>
        <taxon>Thalassiosirales</taxon>
        <taxon>Thalassiosiraceae</taxon>
        <taxon>Thalassiosira</taxon>
    </lineage>
</organism>
<dbReference type="EMBL" id="AGNL01037727">
    <property type="protein sequence ID" value="EJK53463.1"/>
    <property type="molecule type" value="Genomic_DNA"/>
</dbReference>
<feature type="region of interest" description="Disordered" evidence="1">
    <location>
        <begin position="112"/>
        <end position="145"/>
    </location>
</feature>